<evidence type="ECO:0000256" key="5">
    <source>
        <dbReference type="PROSITE-ProRule" id="PRU00335"/>
    </source>
</evidence>
<keyword evidence="3 5" id="KW-0238">DNA-binding</keyword>
<dbReference type="InterPro" id="IPR001647">
    <property type="entry name" value="HTH_TetR"/>
</dbReference>
<dbReference type="PANTHER" id="PTHR30055:SF234">
    <property type="entry name" value="HTH-TYPE TRANSCRIPTIONAL REGULATOR BETI"/>
    <property type="match status" value="1"/>
</dbReference>
<organism evidence="7 8">
    <name type="scientific">Phytohabitans rumicis</name>
    <dbReference type="NCBI Taxonomy" id="1076125"/>
    <lineage>
        <taxon>Bacteria</taxon>
        <taxon>Bacillati</taxon>
        <taxon>Actinomycetota</taxon>
        <taxon>Actinomycetes</taxon>
        <taxon>Micromonosporales</taxon>
        <taxon>Micromonosporaceae</taxon>
    </lineage>
</organism>
<keyword evidence="4" id="KW-0804">Transcription</keyword>
<keyword evidence="2" id="KW-0805">Transcription regulation</keyword>
<proteinExistence type="predicted"/>
<evidence type="ECO:0000256" key="4">
    <source>
        <dbReference type="ARBA" id="ARBA00023163"/>
    </source>
</evidence>
<dbReference type="SUPFAM" id="SSF46689">
    <property type="entry name" value="Homeodomain-like"/>
    <property type="match status" value="1"/>
</dbReference>
<dbReference type="PANTHER" id="PTHR30055">
    <property type="entry name" value="HTH-TYPE TRANSCRIPTIONAL REGULATOR RUTR"/>
    <property type="match status" value="1"/>
</dbReference>
<dbReference type="InterPro" id="IPR009057">
    <property type="entry name" value="Homeodomain-like_sf"/>
</dbReference>
<gene>
    <name evidence="7" type="ORF">Prum_008970</name>
</gene>
<name>A0A6V8L3G5_9ACTN</name>
<dbReference type="Pfam" id="PF00440">
    <property type="entry name" value="TetR_N"/>
    <property type="match status" value="1"/>
</dbReference>
<evidence type="ECO:0000313" key="7">
    <source>
        <dbReference type="EMBL" id="GFJ87255.1"/>
    </source>
</evidence>
<keyword evidence="1" id="KW-0678">Repressor</keyword>
<dbReference type="InterPro" id="IPR039538">
    <property type="entry name" value="BetI_C"/>
</dbReference>
<protein>
    <submittedName>
        <fullName evidence="7">TetR family transcriptional regulator</fullName>
    </submittedName>
</protein>
<evidence type="ECO:0000256" key="3">
    <source>
        <dbReference type="ARBA" id="ARBA00023125"/>
    </source>
</evidence>
<accession>A0A6V8L3G5</accession>
<reference evidence="7 8" key="1">
    <citation type="submission" date="2020-03" db="EMBL/GenBank/DDBJ databases">
        <title>Whole genome shotgun sequence of Phytohabitans rumicis NBRC 108638.</title>
        <authorList>
            <person name="Komaki H."/>
            <person name="Tamura T."/>
        </authorList>
    </citation>
    <scope>NUCLEOTIDE SEQUENCE [LARGE SCALE GENOMIC DNA]</scope>
    <source>
        <strain evidence="7 8">NBRC 108638</strain>
    </source>
</reference>
<evidence type="ECO:0000259" key="6">
    <source>
        <dbReference type="PROSITE" id="PS50977"/>
    </source>
</evidence>
<dbReference type="GO" id="GO:0003700">
    <property type="term" value="F:DNA-binding transcription factor activity"/>
    <property type="evidence" value="ECO:0007669"/>
    <property type="project" value="TreeGrafter"/>
</dbReference>
<reference evidence="7 8" key="2">
    <citation type="submission" date="2020-03" db="EMBL/GenBank/DDBJ databases">
        <authorList>
            <person name="Ichikawa N."/>
            <person name="Kimura A."/>
            <person name="Kitahashi Y."/>
            <person name="Uohara A."/>
        </authorList>
    </citation>
    <scope>NUCLEOTIDE SEQUENCE [LARGE SCALE GENOMIC DNA]</scope>
    <source>
        <strain evidence="7 8">NBRC 108638</strain>
    </source>
</reference>
<keyword evidence="8" id="KW-1185">Reference proteome</keyword>
<dbReference type="PRINTS" id="PR00455">
    <property type="entry name" value="HTHTETR"/>
</dbReference>
<feature type="DNA-binding region" description="H-T-H motif" evidence="5">
    <location>
        <begin position="36"/>
        <end position="55"/>
    </location>
</feature>
<dbReference type="AlphaFoldDB" id="A0A6V8L3G5"/>
<dbReference type="SUPFAM" id="SSF48498">
    <property type="entry name" value="Tetracyclin repressor-like, C-terminal domain"/>
    <property type="match status" value="1"/>
</dbReference>
<dbReference type="Proteomes" id="UP000482960">
    <property type="component" value="Unassembled WGS sequence"/>
</dbReference>
<evidence type="ECO:0000256" key="1">
    <source>
        <dbReference type="ARBA" id="ARBA00022491"/>
    </source>
</evidence>
<evidence type="ECO:0000313" key="8">
    <source>
        <dbReference type="Proteomes" id="UP000482960"/>
    </source>
</evidence>
<dbReference type="PROSITE" id="PS50977">
    <property type="entry name" value="HTH_TETR_2"/>
    <property type="match status" value="1"/>
</dbReference>
<dbReference type="InterPro" id="IPR036271">
    <property type="entry name" value="Tet_transcr_reg_TetR-rel_C_sf"/>
</dbReference>
<dbReference type="InterPro" id="IPR050109">
    <property type="entry name" value="HTH-type_TetR-like_transc_reg"/>
</dbReference>
<dbReference type="GO" id="GO:0000976">
    <property type="term" value="F:transcription cis-regulatory region binding"/>
    <property type="evidence" value="ECO:0007669"/>
    <property type="project" value="TreeGrafter"/>
</dbReference>
<dbReference type="Gene3D" id="1.10.357.10">
    <property type="entry name" value="Tetracycline Repressor, domain 2"/>
    <property type="match status" value="1"/>
</dbReference>
<dbReference type="RefSeq" id="WP_173074140.1">
    <property type="nucleotide sequence ID" value="NZ_BAABJB010000016.1"/>
</dbReference>
<dbReference type="Pfam" id="PF13977">
    <property type="entry name" value="TetR_C_6"/>
    <property type="match status" value="1"/>
</dbReference>
<dbReference type="EMBL" id="BLPG01000001">
    <property type="protein sequence ID" value="GFJ87255.1"/>
    <property type="molecule type" value="Genomic_DNA"/>
</dbReference>
<sequence length="199" mass="22060">MTETPGRRRLKPSARRRQILDVATREIAASGFRGASLAEIAESVGVSQPGLLHHYPSKAALLLAVLEQKSAEDTKLVDEVFADAEGTVGQAMTALVEMNQRDPERLRLYTVTAAESIDAGHPAHDFYLQRYRTIRARLAGRLTKDCDRGRLPESLDVDEVAAEILALLDGLQFQWLLDPSVDMTRPVKAYFARLYGKAK</sequence>
<evidence type="ECO:0000256" key="2">
    <source>
        <dbReference type="ARBA" id="ARBA00023015"/>
    </source>
</evidence>
<feature type="domain" description="HTH tetR-type" evidence="6">
    <location>
        <begin position="13"/>
        <end position="73"/>
    </location>
</feature>
<comment type="caution">
    <text evidence="7">The sequence shown here is derived from an EMBL/GenBank/DDBJ whole genome shotgun (WGS) entry which is preliminary data.</text>
</comment>